<proteinExistence type="predicted"/>
<comment type="caution">
    <text evidence="2">The sequence shown here is derived from an EMBL/GenBank/DDBJ whole genome shotgun (WGS) entry which is preliminary data.</text>
</comment>
<evidence type="ECO:0000313" key="2">
    <source>
        <dbReference type="EMBL" id="MDF2257854.1"/>
    </source>
</evidence>
<dbReference type="PANTHER" id="PTHR35400:SF3">
    <property type="entry name" value="SLL1072 PROTEIN"/>
    <property type="match status" value="1"/>
</dbReference>
<dbReference type="Pfam" id="PF05685">
    <property type="entry name" value="Uma2"/>
    <property type="match status" value="1"/>
</dbReference>
<name>A0ABT5Z1Y6_9ACTN</name>
<dbReference type="InterPro" id="IPR008538">
    <property type="entry name" value="Uma2"/>
</dbReference>
<evidence type="ECO:0000313" key="3">
    <source>
        <dbReference type="Proteomes" id="UP001220022"/>
    </source>
</evidence>
<reference evidence="2 3" key="1">
    <citation type="submission" date="2023-03" db="EMBL/GenBank/DDBJ databases">
        <title>Draft genome sequence of type strain Streptomyces ferralitis JCM 14344.</title>
        <authorList>
            <person name="Klaysubun C."/>
            <person name="Duangmal K."/>
        </authorList>
    </citation>
    <scope>NUCLEOTIDE SEQUENCE [LARGE SCALE GENOMIC DNA]</scope>
    <source>
        <strain evidence="2 3">JCM 14344</strain>
    </source>
</reference>
<organism evidence="2 3">
    <name type="scientific">Streptantibioticus ferralitis</name>
    <dbReference type="NCBI Taxonomy" id="236510"/>
    <lineage>
        <taxon>Bacteria</taxon>
        <taxon>Bacillati</taxon>
        <taxon>Actinomycetota</taxon>
        <taxon>Actinomycetes</taxon>
        <taxon>Kitasatosporales</taxon>
        <taxon>Streptomycetaceae</taxon>
        <taxon>Streptantibioticus</taxon>
    </lineage>
</organism>
<dbReference type="CDD" id="cd06260">
    <property type="entry name" value="DUF820-like"/>
    <property type="match status" value="1"/>
</dbReference>
<sequence>MSALSVEHEPENGYGWDELVRLWEETDWPEGCLVEIIEGIITVAPAPSKRNALTATRLARQVDKVIPEDWGVFQNLAGAVPVRQGLYIPDLAVFAHSVLEAPGPANYVPLDEAQLVVEITSGRNANHDRVEKLRGYAMAEVPFYLLLDPWHSGAPTATLYGEPRNGMYRVLAAVKYGEELHLPAPFDLTIDTSVFPGA</sequence>
<protein>
    <submittedName>
        <fullName evidence="2">Uma2 family endonuclease</fullName>
    </submittedName>
</protein>
<keyword evidence="3" id="KW-1185">Reference proteome</keyword>
<keyword evidence="2" id="KW-0378">Hydrolase</keyword>
<accession>A0ABT5Z1Y6</accession>
<dbReference type="GO" id="GO:0004519">
    <property type="term" value="F:endonuclease activity"/>
    <property type="evidence" value="ECO:0007669"/>
    <property type="project" value="UniProtKB-KW"/>
</dbReference>
<gene>
    <name evidence="2" type="ORF">P2L57_19685</name>
</gene>
<evidence type="ECO:0000259" key="1">
    <source>
        <dbReference type="Pfam" id="PF05685"/>
    </source>
</evidence>
<dbReference type="InterPro" id="IPR011335">
    <property type="entry name" value="Restrct_endonuc-II-like"/>
</dbReference>
<dbReference type="InterPro" id="IPR012296">
    <property type="entry name" value="Nuclease_put_TT1808"/>
</dbReference>
<dbReference type="Proteomes" id="UP001220022">
    <property type="component" value="Unassembled WGS sequence"/>
</dbReference>
<keyword evidence="2" id="KW-0540">Nuclease</keyword>
<dbReference type="EMBL" id="JARHTQ010000012">
    <property type="protein sequence ID" value="MDF2257854.1"/>
    <property type="molecule type" value="Genomic_DNA"/>
</dbReference>
<keyword evidence="2" id="KW-0255">Endonuclease</keyword>
<dbReference type="Gene3D" id="3.90.1570.10">
    <property type="entry name" value="tt1808, chain A"/>
    <property type="match status" value="1"/>
</dbReference>
<feature type="domain" description="Putative restriction endonuclease" evidence="1">
    <location>
        <begin position="30"/>
        <end position="190"/>
    </location>
</feature>
<dbReference type="SUPFAM" id="SSF52980">
    <property type="entry name" value="Restriction endonuclease-like"/>
    <property type="match status" value="1"/>
</dbReference>
<dbReference type="RefSeq" id="WP_275816287.1">
    <property type="nucleotide sequence ID" value="NZ_BAAANM010000002.1"/>
</dbReference>
<dbReference type="PANTHER" id="PTHR35400">
    <property type="entry name" value="SLR1083 PROTEIN"/>
    <property type="match status" value="1"/>
</dbReference>